<dbReference type="RefSeq" id="WP_307248109.1">
    <property type="nucleotide sequence ID" value="NZ_JAUSQZ010000001.1"/>
</dbReference>
<name>A0ABT9PBC3_9ACTN</name>
<dbReference type="Proteomes" id="UP001235712">
    <property type="component" value="Unassembled WGS sequence"/>
</dbReference>
<dbReference type="SUPFAM" id="SSF55298">
    <property type="entry name" value="YjgF-like"/>
    <property type="match status" value="1"/>
</dbReference>
<comment type="similarity">
    <text evidence="1">Belongs to the RutC family.</text>
</comment>
<protein>
    <submittedName>
        <fullName evidence="2">Enamine deaminase RidA (YjgF/YER057c/UK114 family)</fullName>
    </submittedName>
</protein>
<proteinExistence type="inferred from homology"/>
<dbReference type="Pfam" id="PF01042">
    <property type="entry name" value="Ribonuc_L-PSP"/>
    <property type="match status" value="1"/>
</dbReference>
<gene>
    <name evidence="2" type="ORF">J2S57_005443</name>
</gene>
<keyword evidence="3" id="KW-1185">Reference proteome</keyword>
<reference evidence="2 3" key="1">
    <citation type="submission" date="2023-07" db="EMBL/GenBank/DDBJ databases">
        <title>Sequencing the genomes of 1000 actinobacteria strains.</title>
        <authorList>
            <person name="Klenk H.-P."/>
        </authorList>
    </citation>
    <scope>NUCLEOTIDE SEQUENCE [LARGE SCALE GENOMIC DNA]</scope>
    <source>
        <strain evidence="2 3">DSM 44388</strain>
    </source>
</reference>
<evidence type="ECO:0000313" key="3">
    <source>
        <dbReference type="Proteomes" id="UP001235712"/>
    </source>
</evidence>
<accession>A0ABT9PBC3</accession>
<dbReference type="PANTHER" id="PTHR11803">
    <property type="entry name" value="2-IMINOBUTANOATE/2-IMINOPROPANOATE DEAMINASE RIDA"/>
    <property type="match status" value="1"/>
</dbReference>
<dbReference type="CDD" id="cd00448">
    <property type="entry name" value="YjgF_YER057c_UK114_family"/>
    <property type="match status" value="1"/>
</dbReference>
<organism evidence="2 3">
    <name type="scientific">Kineosporia succinea</name>
    <dbReference type="NCBI Taxonomy" id="84632"/>
    <lineage>
        <taxon>Bacteria</taxon>
        <taxon>Bacillati</taxon>
        <taxon>Actinomycetota</taxon>
        <taxon>Actinomycetes</taxon>
        <taxon>Kineosporiales</taxon>
        <taxon>Kineosporiaceae</taxon>
        <taxon>Kineosporia</taxon>
    </lineage>
</organism>
<evidence type="ECO:0000256" key="1">
    <source>
        <dbReference type="ARBA" id="ARBA00010552"/>
    </source>
</evidence>
<dbReference type="EMBL" id="JAUSQZ010000001">
    <property type="protein sequence ID" value="MDP9829694.1"/>
    <property type="molecule type" value="Genomic_DNA"/>
</dbReference>
<dbReference type="Gene3D" id="3.30.1330.40">
    <property type="entry name" value="RutC-like"/>
    <property type="match status" value="1"/>
</dbReference>
<comment type="caution">
    <text evidence="2">The sequence shown here is derived from an EMBL/GenBank/DDBJ whole genome shotgun (WGS) entry which is preliminary data.</text>
</comment>
<dbReference type="InterPro" id="IPR035959">
    <property type="entry name" value="RutC-like_sf"/>
</dbReference>
<sequence length="135" mass="14019">MAVQLIDPAGLPQIPVYRHVAVATGSKTVYVAGQVSWDAEGTTVGEGDLAAQVEQSYLNAATALAAAGADFSHAVRLTAYVANWIPDQMPLFLEGVERASARLGITVQAPAALIGVAALDIPEHLVEIEVTAVLD</sequence>
<evidence type="ECO:0000313" key="2">
    <source>
        <dbReference type="EMBL" id="MDP9829694.1"/>
    </source>
</evidence>
<dbReference type="PANTHER" id="PTHR11803:SF58">
    <property type="entry name" value="PROTEIN HMF1-RELATED"/>
    <property type="match status" value="1"/>
</dbReference>
<dbReference type="InterPro" id="IPR006175">
    <property type="entry name" value="YjgF/YER057c/UK114"/>
</dbReference>